<proteinExistence type="predicted"/>
<evidence type="ECO:0000313" key="1">
    <source>
        <dbReference type="EMBL" id="QDV06537.1"/>
    </source>
</evidence>
<name>A0A518ER18_9BACT</name>
<keyword evidence="2" id="KW-1185">Reference proteome</keyword>
<evidence type="ECO:0000313" key="2">
    <source>
        <dbReference type="Proteomes" id="UP000320390"/>
    </source>
</evidence>
<sequence>MIDSTGANRARLAPTSVPGQRLAASVLRAGLLGGIVLAASACSSDSDDPDPNAFVVRSTGHAAASSTTPLLGDGPWLAYRISEASQGAGGTDFNEDGDTLDSIAVRVNTATQSREILDVAADALHLVRRTMFMVVSESADGRDWNADTDMTDRVLLYLTPNATEPVFLDTVTPTGLAAISIGGTLTYASDTAPTLDMESNLRVVTVASSGAVPGAPTMVPATIDPSMDGITFELDGSDGDVIFLLSDEGLEGDLNGDGDATDGFIFGVLDAGSDTPEAICSCLPIASASTPTAVPISSGGEWLVAFLVDEAAQNENLNDPALFSGTWQPANCSGVPDTDMADAVLHWFQLTDLTMGTAAKNTGLVGAGTATAYAVRSGFVGVVSPEAFEGGCDLNDDGDSLDSVFRWVDASNPADPVLPVTNSGRLFAVDTAVAGGSGGVVRLSDTWVISVDEAADGRDHDGEPGVDRMVIAAHNPSNASQNWNFMHGASNPRPVGVTWMAEDPESSSRFFAAFSENFGTIGGGNGDLNGDGDAADSVPTIPRIQTGNQLTFPGVATATTRNNAGITVEENIGFHRVSEADQGNSDLNGDGDTNDFVVQRFSLVNSFQRALMGTSTNVNSDSVETGTGDAEFAAFLTEEFLEGTDFNGDGDTNDFVVRYMRLPQ</sequence>
<dbReference type="EMBL" id="CP036434">
    <property type="protein sequence ID" value="QDV06537.1"/>
    <property type="molecule type" value="Genomic_DNA"/>
</dbReference>
<dbReference type="Proteomes" id="UP000320390">
    <property type="component" value="Chromosome"/>
</dbReference>
<dbReference type="OrthoDB" id="9946834at2"/>
<accession>A0A518ER18</accession>
<gene>
    <name evidence="1" type="ORF">Poly30_20470</name>
</gene>
<dbReference type="RefSeq" id="WP_145196802.1">
    <property type="nucleotide sequence ID" value="NZ_CP036434.1"/>
</dbReference>
<protein>
    <submittedName>
        <fullName evidence="1">Uncharacterized protein</fullName>
    </submittedName>
</protein>
<dbReference type="AlphaFoldDB" id="A0A518ER18"/>
<reference evidence="1 2" key="1">
    <citation type="submission" date="2019-02" db="EMBL/GenBank/DDBJ databases">
        <title>Deep-cultivation of Planctomycetes and their phenomic and genomic characterization uncovers novel biology.</title>
        <authorList>
            <person name="Wiegand S."/>
            <person name="Jogler M."/>
            <person name="Boedeker C."/>
            <person name="Pinto D."/>
            <person name="Vollmers J."/>
            <person name="Rivas-Marin E."/>
            <person name="Kohn T."/>
            <person name="Peeters S.H."/>
            <person name="Heuer A."/>
            <person name="Rast P."/>
            <person name="Oberbeckmann S."/>
            <person name="Bunk B."/>
            <person name="Jeske O."/>
            <person name="Meyerdierks A."/>
            <person name="Storesund J.E."/>
            <person name="Kallscheuer N."/>
            <person name="Luecker S."/>
            <person name="Lage O.M."/>
            <person name="Pohl T."/>
            <person name="Merkel B.J."/>
            <person name="Hornburger P."/>
            <person name="Mueller R.-W."/>
            <person name="Bruemmer F."/>
            <person name="Labrenz M."/>
            <person name="Spormann A.M."/>
            <person name="Op den Camp H."/>
            <person name="Overmann J."/>
            <person name="Amann R."/>
            <person name="Jetten M.S.M."/>
            <person name="Mascher T."/>
            <person name="Medema M.H."/>
            <person name="Devos D.P."/>
            <person name="Kaster A.-K."/>
            <person name="Ovreas L."/>
            <person name="Rohde M."/>
            <person name="Galperin M.Y."/>
            <person name="Jogler C."/>
        </authorList>
    </citation>
    <scope>NUCLEOTIDE SEQUENCE [LARGE SCALE GENOMIC DNA]</scope>
    <source>
        <strain evidence="1 2">Poly30</strain>
    </source>
</reference>
<organism evidence="1 2">
    <name type="scientific">Saltatorellus ferox</name>
    <dbReference type="NCBI Taxonomy" id="2528018"/>
    <lineage>
        <taxon>Bacteria</taxon>
        <taxon>Pseudomonadati</taxon>
        <taxon>Planctomycetota</taxon>
        <taxon>Planctomycetia</taxon>
        <taxon>Planctomycetia incertae sedis</taxon>
        <taxon>Saltatorellus</taxon>
    </lineage>
</organism>